<evidence type="ECO:0000259" key="1">
    <source>
        <dbReference type="PROSITE" id="PS51462"/>
    </source>
</evidence>
<evidence type="ECO:0000313" key="3">
    <source>
        <dbReference type="Proteomes" id="UP000789833"/>
    </source>
</evidence>
<accession>A0ABM8YTD0</accession>
<dbReference type="Gene3D" id="3.90.79.10">
    <property type="entry name" value="Nucleoside Triphosphate Pyrophosphohydrolase"/>
    <property type="match status" value="1"/>
</dbReference>
<keyword evidence="2" id="KW-0378">Hydrolase</keyword>
<dbReference type="Pfam" id="PF00293">
    <property type="entry name" value="NUDIX"/>
    <property type="match status" value="1"/>
</dbReference>
<dbReference type="Proteomes" id="UP000789833">
    <property type="component" value="Unassembled WGS sequence"/>
</dbReference>
<dbReference type="InterPro" id="IPR015797">
    <property type="entry name" value="NUDIX_hydrolase-like_dom_sf"/>
</dbReference>
<dbReference type="PROSITE" id="PS51462">
    <property type="entry name" value="NUDIX"/>
    <property type="match status" value="1"/>
</dbReference>
<feature type="domain" description="Nudix hydrolase" evidence="1">
    <location>
        <begin position="4"/>
        <end position="139"/>
    </location>
</feature>
<dbReference type="EC" id="3.6.1.22" evidence="2"/>
<sequence length="142" mass="16150">MKKGVIRPLVICLFRNNNSILVAEGYDTVSKEYFYRPIGGGIEYGELSSDALVREIQEEIKTSITNLEYLGTIENIFTYNGEIGHEVVMVYDATFVDSSLYKTSIFEGEEDDGTLFKLLWKPVSDFQNGKLRLVPEKLLGFF</sequence>
<dbReference type="GO" id="GO:0016787">
    <property type="term" value="F:hydrolase activity"/>
    <property type="evidence" value="ECO:0007669"/>
    <property type="project" value="UniProtKB-KW"/>
</dbReference>
<dbReference type="SUPFAM" id="SSF55811">
    <property type="entry name" value="Nudix"/>
    <property type="match status" value="1"/>
</dbReference>
<dbReference type="RefSeq" id="WP_230504596.1">
    <property type="nucleotide sequence ID" value="NZ_CAKJTJ010000042.1"/>
</dbReference>
<organism evidence="2 3">
    <name type="scientific">Sutcliffiella rhizosphaerae</name>
    <dbReference type="NCBI Taxonomy" id="2880967"/>
    <lineage>
        <taxon>Bacteria</taxon>
        <taxon>Bacillati</taxon>
        <taxon>Bacillota</taxon>
        <taxon>Bacilli</taxon>
        <taxon>Bacillales</taxon>
        <taxon>Bacillaceae</taxon>
        <taxon>Sutcliffiella</taxon>
    </lineage>
</organism>
<protein>
    <submittedName>
        <fullName evidence="2">NADH pyrophosphatase</fullName>
        <ecNumber evidence="2">3.6.1.22</ecNumber>
    </submittedName>
</protein>
<dbReference type="EMBL" id="CAKJTJ010000042">
    <property type="protein sequence ID" value="CAG9623285.1"/>
    <property type="molecule type" value="Genomic_DNA"/>
</dbReference>
<comment type="caution">
    <text evidence="2">The sequence shown here is derived from an EMBL/GenBank/DDBJ whole genome shotgun (WGS) entry which is preliminary data.</text>
</comment>
<gene>
    <name evidence="2" type="primary">nudC_4</name>
    <name evidence="2" type="ORF">BACCIP111883_04086</name>
</gene>
<dbReference type="InterPro" id="IPR000086">
    <property type="entry name" value="NUDIX_hydrolase_dom"/>
</dbReference>
<evidence type="ECO:0000313" key="2">
    <source>
        <dbReference type="EMBL" id="CAG9623285.1"/>
    </source>
</evidence>
<dbReference type="CDD" id="cd04688">
    <property type="entry name" value="NUDIX_Hydrolase"/>
    <property type="match status" value="1"/>
</dbReference>
<name>A0ABM8YTD0_9BACI</name>
<keyword evidence="3" id="KW-1185">Reference proteome</keyword>
<reference evidence="2 3" key="1">
    <citation type="submission" date="2021-10" db="EMBL/GenBank/DDBJ databases">
        <authorList>
            <person name="Criscuolo A."/>
        </authorList>
    </citation>
    <scope>NUCLEOTIDE SEQUENCE [LARGE SCALE GENOMIC DNA]</scope>
    <source>
        <strain evidence="3">CIP 111883</strain>
    </source>
</reference>
<proteinExistence type="predicted"/>